<dbReference type="PANTHER" id="PTHR30547">
    <property type="entry name" value="UNCHARACTERIZED PROTEIN YHCG-RELATED"/>
    <property type="match status" value="1"/>
</dbReference>
<dbReference type="Proteomes" id="UP000032452">
    <property type="component" value="Unassembled WGS sequence"/>
</dbReference>
<sequence>MNFYLSVIDDLLRHPDDQPSIGIILCKGKNQAIAEYALRDLNKPIGVSAYELQNALPEQIKSSLPTIEELENVLETVSVKATDEQ</sequence>
<proteinExistence type="predicted"/>
<dbReference type="AlphaFoldDB" id="A0A0D8ZNL3"/>
<protein>
    <recommendedName>
        <fullName evidence="1">YhcG PDDEXK nuclease domain-containing protein</fullName>
    </recommendedName>
</protein>
<dbReference type="InterPro" id="IPR053148">
    <property type="entry name" value="PD-DEXK-like_domain"/>
</dbReference>
<dbReference type="PATRIC" id="fig|1618023.3.peg.2534"/>
<gene>
    <name evidence="2" type="ORF">UH38_21180</name>
</gene>
<reference evidence="2 3" key="1">
    <citation type="submission" date="2015-02" db="EMBL/GenBank/DDBJ databases">
        <title>Draft genome of a novel marine cyanobacterium (Chroococcales) isolated from South Atlantic Ocean.</title>
        <authorList>
            <person name="Rigonato J."/>
            <person name="Alvarenga D.O."/>
            <person name="Branco L.H."/>
            <person name="Varani A.M."/>
            <person name="Brandini F.P."/>
            <person name="Fiore M.F."/>
        </authorList>
    </citation>
    <scope>NUCLEOTIDE SEQUENCE [LARGE SCALE GENOMIC DNA]</scope>
    <source>
        <strain evidence="2 3">CENA595</strain>
    </source>
</reference>
<evidence type="ECO:0000313" key="2">
    <source>
        <dbReference type="EMBL" id="KJH69942.1"/>
    </source>
</evidence>
<feature type="domain" description="YhcG PDDEXK nuclease" evidence="1">
    <location>
        <begin position="1"/>
        <end position="65"/>
    </location>
</feature>
<dbReference type="Pfam" id="PF06250">
    <property type="entry name" value="YhcG_C"/>
    <property type="match status" value="1"/>
</dbReference>
<dbReference type="PANTHER" id="PTHR30547:SF0">
    <property type="entry name" value="BLR8175 PROTEIN"/>
    <property type="match status" value="1"/>
</dbReference>
<dbReference type="EMBL" id="JYON01000031">
    <property type="protein sequence ID" value="KJH69942.1"/>
    <property type="molecule type" value="Genomic_DNA"/>
</dbReference>
<evidence type="ECO:0000313" key="3">
    <source>
        <dbReference type="Proteomes" id="UP000032452"/>
    </source>
</evidence>
<accession>A0A0D8ZNL3</accession>
<evidence type="ECO:0000259" key="1">
    <source>
        <dbReference type="Pfam" id="PF06250"/>
    </source>
</evidence>
<dbReference type="InterPro" id="IPR009362">
    <property type="entry name" value="YhcG_C"/>
</dbReference>
<keyword evidence="3" id="KW-1185">Reference proteome</keyword>
<name>A0A0D8ZNL3_9CYAN</name>
<organism evidence="2 3">
    <name type="scientific">Aliterella atlantica CENA595</name>
    <dbReference type="NCBI Taxonomy" id="1618023"/>
    <lineage>
        <taxon>Bacteria</taxon>
        <taxon>Bacillati</taxon>
        <taxon>Cyanobacteriota</taxon>
        <taxon>Cyanophyceae</taxon>
        <taxon>Chroococcidiopsidales</taxon>
        <taxon>Aliterellaceae</taxon>
        <taxon>Aliterella</taxon>
    </lineage>
</organism>
<comment type="caution">
    <text evidence="2">The sequence shown here is derived from an EMBL/GenBank/DDBJ whole genome shotgun (WGS) entry which is preliminary data.</text>
</comment>